<feature type="compositionally biased region" description="Polar residues" evidence="1">
    <location>
        <begin position="394"/>
        <end position="406"/>
    </location>
</feature>
<reference evidence="2" key="1">
    <citation type="submission" date="2020-03" db="EMBL/GenBank/DDBJ databases">
        <title>Draft Genome Sequence of Cylindrodendrum hubeiense.</title>
        <authorList>
            <person name="Buettner E."/>
            <person name="Kellner H."/>
        </authorList>
    </citation>
    <scope>NUCLEOTIDE SEQUENCE</scope>
    <source>
        <strain evidence="2">IHI 201604</strain>
    </source>
</reference>
<dbReference type="EMBL" id="JAANBB010000546">
    <property type="protein sequence ID" value="KAF7539842.1"/>
    <property type="molecule type" value="Genomic_DNA"/>
</dbReference>
<feature type="compositionally biased region" description="Basic and acidic residues" evidence="1">
    <location>
        <begin position="453"/>
        <end position="480"/>
    </location>
</feature>
<sequence>MGGKVWTEDEERIFWEVIIPESPNSADPDHESQGWKHCAKLMQEMMGDRARHEHHYQSLKLGAKSAKASKFFAKHLRDLEWYQKGNKGPRPSTPPRIPDKENEDLLASILANDPAAKAFVRNKPAGRGRSQAQPASASLGRGAQNQTAGCDERYELPPAATYRLGTSRGANRTQPPNVQQPAPTDPTSLDSNPLYGYGYHQVGYQESNIDPMLTSGVAIAKSGFPSDHVPGLSTSASPTSTVDTATSEAPVTKRYRSIAPAPSPSYNLNRAVAPPAPSYNMDRSVASPAPPYNMDRAVDLSARYYEENTGQRHRKRQLLGDDVERSPPKRATLSTNSGTHPTLDPRVLDPRLQPTSHWQRMGFRDDHAPWRTTEAPVAPAAANYPPRSLPPLSSVWQRPDTNTAATPGTIEIFCTDSQYSRTRYRDGPGNLGQDPETPGRLRYGHYSQTPGEDPGRKNTSERGRYERERYRKDGSDDKSS</sequence>
<dbReference type="Proteomes" id="UP000722485">
    <property type="component" value="Unassembled WGS sequence"/>
</dbReference>
<feature type="compositionally biased region" description="Basic and acidic residues" evidence="1">
    <location>
        <begin position="318"/>
        <end position="327"/>
    </location>
</feature>
<feature type="compositionally biased region" description="Polar residues" evidence="1">
    <location>
        <begin position="168"/>
        <end position="191"/>
    </location>
</feature>
<name>A0A9P5GZ43_9HYPO</name>
<accession>A0A9P5GZ43</accession>
<proteinExistence type="predicted"/>
<evidence type="ECO:0000256" key="1">
    <source>
        <dbReference type="SAM" id="MobiDB-lite"/>
    </source>
</evidence>
<protein>
    <submittedName>
        <fullName evidence="2">Uncharacterized protein</fullName>
    </submittedName>
</protein>
<evidence type="ECO:0000313" key="3">
    <source>
        <dbReference type="Proteomes" id="UP000722485"/>
    </source>
</evidence>
<dbReference type="OrthoDB" id="5244495at2759"/>
<evidence type="ECO:0000313" key="2">
    <source>
        <dbReference type="EMBL" id="KAF7539842.1"/>
    </source>
</evidence>
<feature type="region of interest" description="Disordered" evidence="1">
    <location>
        <begin position="380"/>
        <end position="480"/>
    </location>
</feature>
<gene>
    <name evidence="2" type="ORF">G7Z17_g12342</name>
</gene>
<feature type="region of interest" description="Disordered" evidence="1">
    <location>
        <begin position="82"/>
        <end position="101"/>
    </location>
</feature>
<comment type="caution">
    <text evidence="2">The sequence shown here is derived from an EMBL/GenBank/DDBJ whole genome shotgun (WGS) entry which is preliminary data.</text>
</comment>
<keyword evidence="3" id="KW-1185">Reference proteome</keyword>
<feature type="region of interest" description="Disordered" evidence="1">
    <location>
        <begin position="121"/>
        <end position="194"/>
    </location>
</feature>
<dbReference type="AlphaFoldDB" id="A0A9P5GZ43"/>
<organism evidence="2 3">
    <name type="scientific">Cylindrodendrum hubeiense</name>
    <dbReference type="NCBI Taxonomy" id="595255"/>
    <lineage>
        <taxon>Eukaryota</taxon>
        <taxon>Fungi</taxon>
        <taxon>Dikarya</taxon>
        <taxon>Ascomycota</taxon>
        <taxon>Pezizomycotina</taxon>
        <taxon>Sordariomycetes</taxon>
        <taxon>Hypocreomycetidae</taxon>
        <taxon>Hypocreales</taxon>
        <taxon>Nectriaceae</taxon>
        <taxon>Cylindrodendrum</taxon>
    </lineage>
</organism>
<feature type="region of interest" description="Disordered" evidence="1">
    <location>
        <begin position="307"/>
        <end position="350"/>
    </location>
</feature>